<reference evidence="2" key="1">
    <citation type="journal article" date="2020" name="bioRxiv">
        <title>Comparative genomics of Chlamydomonas.</title>
        <authorList>
            <person name="Craig R.J."/>
            <person name="Hasan A.R."/>
            <person name="Ness R.W."/>
            <person name="Keightley P.D."/>
        </authorList>
    </citation>
    <scope>NUCLEOTIDE SEQUENCE</scope>
    <source>
        <strain evidence="2">CCAP 11/173</strain>
    </source>
</reference>
<dbReference type="PROSITE" id="PS51257">
    <property type="entry name" value="PROKAR_LIPOPROTEIN"/>
    <property type="match status" value="1"/>
</dbReference>
<keyword evidence="3" id="KW-1185">Reference proteome</keyword>
<feature type="region of interest" description="Disordered" evidence="1">
    <location>
        <begin position="101"/>
        <end position="225"/>
    </location>
</feature>
<feature type="compositionally biased region" description="Polar residues" evidence="1">
    <location>
        <begin position="148"/>
        <end position="158"/>
    </location>
</feature>
<dbReference type="Proteomes" id="UP000613740">
    <property type="component" value="Unassembled WGS sequence"/>
</dbReference>
<accession>A0A835SJK7</accession>
<dbReference type="EMBL" id="JAEHOD010000108">
    <property type="protein sequence ID" value="KAG2426122.1"/>
    <property type="molecule type" value="Genomic_DNA"/>
</dbReference>
<feature type="compositionally biased region" description="Polar residues" evidence="1">
    <location>
        <begin position="113"/>
        <end position="123"/>
    </location>
</feature>
<name>A0A835SJK7_9CHLO</name>
<dbReference type="AlphaFoldDB" id="A0A835SJK7"/>
<dbReference type="OrthoDB" id="532506at2759"/>
<feature type="compositionally biased region" description="Gly residues" evidence="1">
    <location>
        <begin position="127"/>
        <end position="146"/>
    </location>
</feature>
<protein>
    <submittedName>
        <fullName evidence="2">Uncharacterized protein</fullName>
    </submittedName>
</protein>
<feature type="compositionally biased region" description="Basic and acidic residues" evidence="1">
    <location>
        <begin position="196"/>
        <end position="218"/>
    </location>
</feature>
<comment type="caution">
    <text evidence="2">The sequence shown here is derived from an EMBL/GenBank/DDBJ whole genome shotgun (WGS) entry which is preliminary data.</text>
</comment>
<sequence length="295" mass="30460">MPRGNPNVWKEQLGSSYAQLAGTSTSCEQHRALAPRKLPPVSHADVEAVKALPAAGIPAKSLPRGAGGFVMQNTWSMGMPGANNTNTNTNNTTAARTTLTGSRINSGHEAVQGPSSLSATMPLSASGAGGGGGGSSSSSSGAGGGSSTARHSTATEQRANYVPPPAGYRRGASASKPASEMPKPNYQNDWSTSKQQDFKPDALSKLDPARPIRHRDSGRLLPQDIPPGDSAAVAAAFTTAARAAFTGPSRREAAAIPPGGGTCTRPAGYNIITGATPYANNTFEHWDGRDYRRHR</sequence>
<evidence type="ECO:0000256" key="1">
    <source>
        <dbReference type="SAM" id="MobiDB-lite"/>
    </source>
</evidence>
<evidence type="ECO:0000313" key="2">
    <source>
        <dbReference type="EMBL" id="KAG2426122.1"/>
    </source>
</evidence>
<organism evidence="2 3">
    <name type="scientific">Chlamydomonas schloesseri</name>
    <dbReference type="NCBI Taxonomy" id="2026947"/>
    <lineage>
        <taxon>Eukaryota</taxon>
        <taxon>Viridiplantae</taxon>
        <taxon>Chlorophyta</taxon>
        <taxon>core chlorophytes</taxon>
        <taxon>Chlorophyceae</taxon>
        <taxon>CS clade</taxon>
        <taxon>Chlamydomonadales</taxon>
        <taxon>Chlamydomonadaceae</taxon>
        <taxon>Chlamydomonas</taxon>
    </lineage>
</organism>
<evidence type="ECO:0000313" key="3">
    <source>
        <dbReference type="Proteomes" id="UP000613740"/>
    </source>
</evidence>
<gene>
    <name evidence="2" type="ORF">HYH02_014837</name>
</gene>
<feature type="compositionally biased region" description="Polar residues" evidence="1">
    <location>
        <begin position="185"/>
        <end position="195"/>
    </location>
</feature>
<proteinExistence type="predicted"/>